<dbReference type="AlphaFoldDB" id="A0A7W9NM04"/>
<evidence type="ECO:0000256" key="1">
    <source>
        <dbReference type="SAM" id="Phobius"/>
    </source>
</evidence>
<feature type="transmembrane region" description="Helical" evidence="1">
    <location>
        <begin position="78"/>
        <end position="98"/>
    </location>
</feature>
<feature type="transmembrane region" description="Helical" evidence="1">
    <location>
        <begin position="104"/>
        <end position="123"/>
    </location>
</feature>
<keyword evidence="3" id="KW-1185">Reference proteome</keyword>
<proteinExistence type="predicted"/>
<protein>
    <submittedName>
        <fullName evidence="2">Uncharacterized protein</fullName>
    </submittedName>
</protein>
<feature type="transmembrane region" description="Helical" evidence="1">
    <location>
        <begin position="283"/>
        <end position="299"/>
    </location>
</feature>
<organism evidence="2 3">
    <name type="scientific">Kutzneria kofuensis</name>
    <dbReference type="NCBI Taxonomy" id="103725"/>
    <lineage>
        <taxon>Bacteria</taxon>
        <taxon>Bacillati</taxon>
        <taxon>Actinomycetota</taxon>
        <taxon>Actinomycetes</taxon>
        <taxon>Pseudonocardiales</taxon>
        <taxon>Pseudonocardiaceae</taxon>
        <taxon>Kutzneria</taxon>
    </lineage>
</organism>
<comment type="caution">
    <text evidence="2">The sequence shown here is derived from an EMBL/GenBank/DDBJ whole genome shotgun (WGS) entry which is preliminary data.</text>
</comment>
<accession>A0A7W9NM04</accession>
<reference evidence="2 3" key="1">
    <citation type="submission" date="2020-08" db="EMBL/GenBank/DDBJ databases">
        <title>Sequencing the genomes of 1000 actinobacteria strains.</title>
        <authorList>
            <person name="Klenk H.-P."/>
        </authorList>
    </citation>
    <scope>NUCLEOTIDE SEQUENCE [LARGE SCALE GENOMIC DNA]</scope>
    <source>
        <strain evidence="2 3">DSM 43851</strain>
    </source>
</reference>
<keyword evidence="1" id="KW-0472">Membrane</keyword>
<feature type="transmembrane region" description="Helical" evidence="1">
    <location>
        <begin position="305"/>
        <end position="323"/>
    </location>
</feature>
<feature type="transmembrane region" description="Helical" evidence="1">
    <location>
        <begin position="252"/>
        <end position="271"/>
    </location>
</feature>
<sequence>MAVGPALVRDRNAWQHLEAFVVCAVATILITRSFLGATGYPKIGSGGLHIAHMLWGGLLLLVAQLLVLSYLGPITKPLAAVLGGVGFGLFIDEVGKFVTADNNYFYRPAVAIMYVVFVVIVLAGRLVHDRRPRGPAEQLANAAAIAAEGVVAGLTKSRRSVANRLLMRAAKGGADSNMTSALSTVVALCPPGRANPHIFQTLRHRLAGLLPQSWVLVWLTNILLIGQAAVGIIGSLLVLLDNPHGAELIAGFGQLVSAAVAGVLAIVALILQWSEDRTAVLRWSRYAALVTVLFTEVFDLVEQEFAGLTGVGVGLFALAVIALHERRSRRPLIAKRPESPEGPQTST</sequence>
<keyword evidence="1" id="KW-1133">Transmembrane helix</keyword>
<keyword evidence="1" id="KW-0812">Transmembrane</keyword>
<feature type="transmembrane region" description="Helical" evidence="1">
    <location>
        <begin position="19"/>
        <end position="40"/>
    </location>
</feature>
<dbReference type="RefSeq" id="WP_184869491.1">
    <property type="nucleotide sequence ID" value="NZ_BAAAWY010000011.1"/>
</dbReference>
<gene>
    <name evidence="2" type="ORF">BJ998_008280</name>
</gene>
<feature type="transmembrane region" description="Helical" evidence="1">
    <location>
        <begin position="215"/>
        <end position="240"/>
    </location>
</feature>
<evidence type="ECO:0000313" key="2">
    <source>
        <dbReference type="EMBL" id="MBB5897021.1"/>
    </source>
</evidence>
<evidence type="ECO:0000313" key="3">
    <source>
        <dbReference type="Proteomes" id="UP000585638"/>
    </source>
</evidence>
<dbReference type="EMBL" id="JACHIR010000002">
    <property type="protein sequence ID" value="MBB5897021.1"/>
    <property type="molecule type" value="Genomic_DNA"/>
</dbReference>
<dbReference type="Proteomes" id="UP000585638">
    <property type="component" value="Unassembled WGS sequence"/>
</dbReference>
<feature type="transmembrane region" description="Helical" evidence="1">
    <location>
        <begin position="52"/>
        <end position="71"/>
    </location>
</feature>
<name>A0A7W9NM04_9PSEU</name>